<dbReference type="InterPro" id="IPR055408">
    <property type="entry name" value="HEAT_MROH2B-like"/>
</dbReference>
<sequence length="537" mass="59037">DPDDSTQINTVDHNEQPFSQTHWEHLTQKLLSKSIEQVADKQWTLALLRAFEGQIPLYAQSAEDKNFLFMCMSVVLCKLEMDHVISESCELIFQSTNHDLPIEQEGCAMALGRISSNHLQVVFDVLSKEHRKLETVFLHAGRTGKVQSMFMVSGTGGSATTPTSASLSGNTSRRFSNLFRSGSSTFSKVGSPPKSVEKPIDHNYRGSVEQAKASLLWAYAQAIHSIPMSSLAEQIECIMNTIVSPTAESVDNATCIQLAVAGLIGSIAKVLKHHADASQPDALSTDYLIESRAGLLHSLLRLLCHHTPTSDGDEAPVEVNVHTVLPFKLLMDSVTRPCVTNITGAQVCYAAMLVAMDVFSIHTVNCSSDLLEQLLQATATLLSSIPPIQEEMNVSSLSRNLSSGFQSSSSEVPPSSDATVQRFLPSRIVLTVPPSIWYSYCLMTLRLLWTTVLRVSGCSDLLISSMFKILIPYMRDTSAHTTVRSLRLLMAVLSTVLSELHLVTNESTYSLRAVSERTFILCIVLDVFRPLQCMSIR</sequence>
<organism evidence="2 3">
    <name type="scientific">Paragonimus heterotremus</name>
    <dbReference type="NCBI Taxonomy" id="100268"/>
    <lineage>
        <taxon>Eukaryota</taxon>
        <taxon>Metazoa</taxon>
        <taxon>Spiralia</taxon>
        <taxon>Lophotrochozoa</taxon>
        <taxon>Platyhelminthes</taxon>
        <taxon>Trematoda</taxon>
        <taxon>Digenea</taxon>
        <taxon>Plagiorchiida</taxon>
        <taxon>Troglotremata</taxon>
        <taxon>Troglotrematidae</taxon>
        <taxon>Paragonimus</taxon>
    </lineage>
</organism>
<protein>
    <recommendedName>
        <fullName evidence="1">MROH2B-like HEAT-repeats domain-containing protein</fullName>
    </recommendedName>
</protein>
<feature type="domain" description="MROH2B-like HEAT-repeats" evidence="1">
    <location>
        <begin position="12"/>
        <end position="131"/>
    </location>
</feature>
<name>A0A8J4T9R1_9TREM</name>
<evidence type="ECO:0000259" key="1">
    <source>
        <dbReference type="Pfam" id="PF23210"/>
    </source>
</evidence>
<keyword evidence="3" id="KW-1185">Reference proteome</keyword>
<accession>A0A8J4T9R1</accession>
<dbReference type="OrthoDB" id="1884734at2759"/>
<dbReference type="SUPFAM" id="SSF48371">
    <property type="entry name" value="ARM repeat"/>
    <property type="match status" value="1"/>
</dbReference>
<dbReference type="PANTHER" id="PTHR23120">
    <property type="entry name" value="MAESTRO-RELATED HEAT DOMAIN-CONTAINING"/>
    <property type="match status" value="1"/>
</dbReference>
<dbReference type="Pfam" id="PF23210">
    <property type="entry name" value="HEAT_Maestro_2"/>
    <property type="match status" value="1"/>
</dbReference>
<feature type="non-terminal residue" evidence="2">
    <location>
        <position position="1"/>
    </location>
</feature>
<reference evidence="2" key="1">
    <citation type="submission" date="2019-05" db="EMBL/GenBank/DDBJ databases">
        <title>Annotation for the trematode Paragonimus heterotremus.</title>
        <authorList>
            <person name="Choi Y.-J."/>
        </authorList>
    </citation>
    <scope>NUCLEOTIDE SEQUENCE</scope>
    <source>
        <strain evidence="2">LC</strain>
    </source>
</reference>
<dbReference type="PANTHER" id="PTHR23120:SF0">
    <property type="entry name" value="MAESTRO HEAT-LIKE REPEAT FAMILY MEMBER 1"/>
    <property type="match status" value="1"/>
</dbReference>
<gene>
    <name evidence="2" type="ORF">PHET_03710</name>
</gene>
<dbReference type="GO" id="GO:0005737">
    <property type="term" value="C:cytoplasm"/>
    <property type="evidence" value="ECO:0007669"/>
    <property type="project" value="TreeGrafter"/>
</dbReference>
<dbReference type="Proteomes" id="UP000748531">
    <property type="component" value="Unassembled WGS sequence"/>
</dbReference>
<dbReference type="EMBL" id="LUCH01001863">
    <property type="protein sequence ID" value="KAF5402358.1"/>
    <property type="molecule type" value="Genomic_DNA"/>
</dbReference>
<comment type="caution">
    <text evidence="2">The sequence shown here is derived from an EMBL/GenBank/DDBJ whole genome shotgun (WGS) entry which is preliminary data.</text>
</comment>
<dbReference type="AlphaFoldDB" id="A0A8J4T9R1"/>
<evidence type="ECO:0000313" key="2">
    <source>
        <dbReference type="EMBL" id="KAF5402358.1"/>
    </source>
</evidence>
<proteinExistence type="predicted"/>
<dbReference type="InterPro" id="IPR045206">
    <property type="entry name" value="Maestro_heat-like_prot"/>
</dbReference>
<dbReference type="InterPro" id="IPR016024">
    <property type="entry name" value="ARM-type_fold"/>
</dbReference>
<evidence type="ECO:0000313" key="3">
    <source>
        <dbReference type="Proteomes" id="UP000748531"/>
    </source>
</evidence>